<sequence>MGMNDTSQKARIFSWLLFDFANTSFSVMMVTFAFPLYFKNIICEGEPKGDALWGASVSISMLLVALISPVLGAQADYSGRRKRFLFAFTLISVLATALLSFSGPGMVLFAAVLFILANIGFEGGLVFYDAWLPEITSPRSTGRVSGYGFAMGYLGAFAILLINLPLLSKGIVPANIPNLKLSFLIVALFFAVFSAPIFVMLRDTKGSVGDSSSGERRRERGSSFMHSIKEVGYTIRHIMSYPDLARFLLAYFFYNDAILTVIAFSSIYAQNTLGFTTGELITFFMTVQTTAILGSVVFGFVTDKIGPKRTIVITLFIWFAVILLAILSGSKETFIMTGLLAGMSMGSSQAASRSLMARLTPKEHVTEFFGFYDGSFGKASAIIGPLVFGVVSAQVGSQKVALASLLVFFCLGLLIITGVRTRATAEASPEASRIE</sequence>
<dbReference type="GO" id="GO:0022857">
    <property type="term" value="F:transmembrane transporter activity"/>
    <property type="evidence" value="ECO:0007669"/>
    <property type="project" value="InterPro"/>
</dbReference>
<comment type="subcellular location">
    <subcellularLocation>
        <location evidence="1">Endomembrane system</location>
        <topology evidence="1">Multi-pass membrane protein</topology>
    </subcellularLocation>
</comment>
<feature type="transmembrane region" description="Helical" evidence="6">
    <location>
        <begin position="334"/>
        <end position="355"/>
    </location>
</feature>
<evidence type="ECO:0000256" key="5">
    <source>
        <dbReference type="ARBA" id="ARBA00023136"/>
    </source>
</evidence>
<feature type="transmembrane region" description="Helical" evidence="6">
    <location>
        <begin position="12"/>
        <end position="38"/>
    </location>
</feature>
<dbReference type="STRING" id="194439.CT1337"/>
<feature type="transmembrane region" description="Helical" evidence="6">
    <location>
        <begin position="84"/>
        <end position="101"/>
    </location>
</feature>
<dbReference type="Gene3D" id="1.20.1250.20">
    <property type="entry name" value="MFS general substrate transporter like domains"/>
    <property type="match status" value="1"/>
</dbReference>
<dbReference type="eggNOG" id="COG2270">
    <property type="taxonomic scope" value="Bacteria"/>
</dbReference>
<gene>
    <name evidence="8" type="ordered locus">CT1337</name>
</gene>
<dbReference type="KEGG" id="cte:CT1337"/>
<evidence type="ECO:0000256" key="2">
    <source>
        <dbReference type="ARBA" id="ARBA00022448"/>
    </source>
</evidence>
<feature type="domain" description="Major facilitator superfamily (MFS) profile" evidence="7">
    <location>
        <begin position="12"/>
        <end position="424"/>
    </location>
</feature>
<dbReference type="InterPro" id="IPR024671">
    <property type="entry name" value="Atg22-like"/>
</dbReference>
<evidence type="ECO:0000256" key="6">
    <source>
        <dbReference type="SAM" id="Phobius"/>
    </source>
</evidence>
<protein>
    <submittedName>
        <fullName evidence="8">MFS transporter family protein</fullName>
    </submittedName>
</protein>
<feature type="transmembrane region" description="Helical" evidence="6">
    <location>
        <begin position="144"/>
        <end position="167"/>
    </location>
</feature>
<reference evidence="8 9" key="1">
    <citation type="journal article" date="2002" name="Proc. Natl. Acad. Sci. U.S.A.">
        <title>The complete genome sequence of Chlorobium tepidum TLS, a photosynthetic, anaerobic, green-sulfur bacterium.</title>
        <authorList>
            <person name="Eisen J.A."/>
            <person name="Nelson K.E."/>
            <person name="Paulsen I.T."/>
            <person name="Heidelberg J.F."/>
            <person name="Wu M."/>
            <person name="Dodson R.J."/>
            <person name="Deboy R."/>
            <person name="Gwinn M.L."/>
            <person name="Nelson W.C."/>
            <person name="Haft D.H."/>
            <person name="Hickey E.K."/>
            <person name="Peterson J.D."/>
            <person name="Durkin A.S."/>
            <person name="Kolonay J.L."/>
            <person name="Yang F."/>
            <person name="Holt I."/>
            <person name="Umayam L.A."/>
            <person name="Mason T."/>
            <person name="Brenner M."/>
            <person name="Shea T.P."/>
            <person name="Parksey D."/>
            <person name="Nierman W.C."/>
            <person name="Feldblyum T.V."/>
            <person name="Hansen C.L."/>
            <person name="Craven M.B."/>
            <person name="Radune D."/>
            <person name="Vamathevan J."/>
            <person name="Khouri H."/>
            <person name="White O."/>
            <person name="Gruber T.M."/>
            <person name="Ketchum K.A."/>
            <person name="Venter J.C."/>
            <person name="Tettelin H."/>
            <person name="Bryant D.A."/>
            <person name="Fraser C.M."/>
        </authorList>
    </citation>
    <scope>NUCLEOTIDE SEQUENCE [LARGE SCALE GENOMIC DNA]</scope>
    <source>
        <strain evidence="9">ATCC 49652 / DSM 12025 / NBRC 103806 / TLS</strain>
    </source>
</reference>
<dbReference type="AlphaFoldDB" id="Q8KCS6"/>
<organism evidence="8 9">
    <name type="scientific">Chlorobaculum tepidum (strain ATCC 49652 / DSM 12025 / NBRC 103806 / TLS)</name>
    <name type="common">Chlorobium tepidum</name>
    <dbReference type="NCBI Taxonomy" id="194439"/>
    <lineage>
        <taxon>Bacteria</taxon>
        <taxon>Pseudomonadati</taxon>
        <taxon>Chlorobiota</taxon>
        <taxon>Chlorobiia</taxon>
        <taxon>Chlorobiales</taxon>
        <taxon>Chlorobiaceae</taxon>
        <taxon>Chlorobaculum</taxon>
    </lineage>
</organism>
<feature type="transmembrane region" description="Helical" evidence="6">
    <location>
        <begin position="50"/>
        <end position="72"/>
    </location>
</feature>
<dbReference type="EMBL" id="AE006470">
    <property type="protein sequence ID" value="AAM72566.1"/>
    <property type="molecule type" value="Genomic_DNA"/>
</dbReference>
<feature type="transmembrane region" description="Helical" evidence="6">
    <location>
        <begin position="401"/>
        <end position="419"/>
    </location>
</feature>
<accession>Q8KCS6</accession>
<keyword evidence="2" id="KW-0813">Transport</keyword>
<proteinExistence type="predicted"/>
<dbReference type="InterPro" id="IPR020846">
    <property type="entry name" value="MFS_dom"/>
</dbReference>
<feature type="transmembrane region" description="Helical" evidence="6">
    <location>
        <begin position="310"/>
        <end position="328"/>
    </location>
</feature>
<evidence type="ECO:0000256" key="4">
    <source>
        <dbReference type="ARBA" id="ARBA00022989"/>
    </source>
</evidence>
<dbReference type="PANTHER" id="PTHR23519:SF1">
    <property type="entry name" value="AUTOPHAGY-RELATED PROTEIN 22"/>
    <property type="match status" value="1"/>
</dbReference>
<evidence type="ECO:0000313" key="9">
    <source>
        <dbReference type="Proteomes" id="UP000001007"/>
    </source>
</evidence>
<dbReference type="EnsemblBacteria" id="AAM72566">
    <property type="protein sequence ID" value="AAM72566"/>
    <property type="gene ID" value="CT1337"/>
</dbReference>
<feature type="transmembrane region" description="Helical" evidence="6">
    <location>
        <begin position="376"/>
        <end position="395"/>
    </location>
</feature>
<feature type="transmembrane region" description="Helical" evidence="6">
    <location>
        <begin position="280"/>
        <end position="301"/>
    </location>
</feature>
<feature type="transmembrane region" description="Helical" evidence="6">
    <location>
        <begin position="179"/>
        <end position="201"/>
    </location>
</feature>
<evidence type="ECO:0000259" key="7">
    <source>
        <dbReference type="PROSITE" id="PS50850"/>
    </source>
</evidence>
<evidence type="ECO:0000313" key="8">
    <source>
        <dbReference type="EMBL" id="AAM72566.1"/>
    </source>
</evidence>
<keyword evidence="3 6" id="KW-0812">Transmembrane</keyword>
<dbReference type="GO" id="GO:0012505">
    <property type="term" value="C:endomembrane system"/>
    <property type="evidence" value="ECO:0007669"/>
    <property type="project" value="UniProtKB-SubCell"/>
</dbReference>
<evidence type="ECO:0000256" key="3">
    <source>
        <dbReference type="ARBA" id="ARBA00022692"/>
    </source>
</evidence>
<feature type="transmembrane region" description="Helical" evidence="6">
    <location>
        <begin position="107"/>
        <end position="132"/>
    </location>
</feature>
<dbReference type="HOGENOM" id="CLU_017518_3_1_10"/>
<dbReference type="InterPro" id="IPR036259">
    <property type="entry name" value="MFS_trans_sf"/>
</dbReference>
<keyword evidence="9" id="KW-1185">Reference proteome</keyword>
<dbReference type="Proteomes" id="UP000001007">
    <property type="component" value="Chromosome"/>
</dbReference>
<keyword evidence="4 6" id="KW-1133">Transmembrane helix</keyword>
<evidence type="ECO:0000256" key="1">
    <source>
        <dbReference type="ARBA" id="ARBA00004127"/>
    </source>
</evidence>
<dbReference type="PROSITE" id="PS50850">
    <property type="entry name" value="MFS"/>
    <property type="match status" value="1"/>
</dbReference>
<dbReference type="PATRIC" id="fig|194439.7.peg.1217"/>
<name>Q8KCS6_CHLTE</name>
<dbReference type="Pfam" id="PF11700">
    <property type="entry name" value="ATG22"/>
    <property type="match status" value="2"/>
</dbReference>
<dbReference type="InterPro" id="IPR050495">
    <property type="entry name" value="ATG22/LtaA_families"/>
</dbReference>
<feature type="transmembrane region" description="Helical" evidence="6">
    <location>
        <begin position="248"/>
        <end position="268"/>
    </location>
</feature>
<dbReference type="OrthoDB" id="9768783at2"/>
<dbReference type="PANTHER" id="PTHR23519">
    <property type="entry name" value="AUTOPHAGY-RELATED PROTEIN 22"/>
    <property type="match status" value="1"/>
</dbReference>
<dbReference type="RefSeq" id="WP_010933005.1">
    <property type="nucleotide sequence ID" value="NC_002932.3"/>
</dbReference>
<keyword evidence="5 6" id="KW-0472">Membrane</keyword>
<dbReference type="SUPFAM" id="SSF103473">
    <property type="entry name" value="MFS general substrate transporter"/>
    <property type="match status" value="1"/>
</dbReference>